<name>A0A453C2W8_AEGTS</name>
<proteinExistence type="inferred from homology"/>
<accession>A0A453C2W8</accession>
<dbReference type="GO" id="GO:0004185">
    <property type="term" value="F:serine-type carboxypeptidase activity"/>
    <property type="evidence" value="ECO:0007669"/>
    <property type="project" value="InterPro"/>
</dbReference>
<reference evidence="2" key="3">
    <citation type="journal article" date="2017" name="Nature">
        <title>Genome sequence of the progenitor of the wheat D genome Aegilops tauschii.</title>
        <authorList>
            <person name="Luo M.C."/>
            <person name="Gu Y.Q."/>
            <person name="Puiu D."/>
            <person name="Wang H."/>
            <person name="Twardziok S.O."/>
            <person name="Deal K.R."/>
            <person name="Huo N."/>
            <person name="Zhu T."/>
            <person name="Wang L."/>
            <person name="Wang Y."/>
            <person name="McGuire P.E."/>
            <person name="Liu S."/>
            <person name="Long H."/>
            <person name="Ramasamy R.K."/>
            <person name="Rodriguez J.C."/>
            <person name="Van S.L."/>
            <person name="Yuan L."/>
            <person name="Wang Z."/>
            <person name="Xia Z."/>
            <person name="Xiao L."/>
            <person name="Anderson O.D."/>
            <person name="Ouyang S."/>
            <person name="Liang Y."/>
            <person name="Zimin A.V."/>
            <person name="Pertea G."/>
            <person name="Qi P."/>
            <person name="Bennetzen J.L."/>
            <person name="Dai X."/>
            <person name="Dawson M.W."/>
            <person name="Muller H.G."/>
            <person name="Kugler K."/>
            <person name="Rivarola-Duarte L."/>
            <person name="Spannagl M."/>
            <person name="Mayer K.F.X."/>
            <person name="Lu F.H."/>
            <person name="Bevan M.W."/>
            <person name="Leroy P."/>
            <person name="Li P."/>
            <person name="You F.M."/>
            <person name="Sun Q."/>
            <person name="Liu Z."/>
            <person name="Lyons E."/>
            <person name="Wicker T."/>
            <person name="Salzberg S.L."/>
            <person name="Devos K.M."/>
            <person name="Dvorak J."/>
        </authorList>
    </citation>
    <scope>NUCLEOTIDE SEQUENCE [LARGE SCALE GENOMIC DNA]</scope>
    <source>
        <strain evidence="2">cv. AL8/78</strain>
    </source>
</reference>
<dbReference type="Proteomes" id="UP000015105">
    <property type="component" value="Chromosome 2D"/>
</dbReference>
<reference evidence="2" key="4">
    <citation type="submission" date="2019-03" db="UniProtKB">
        <authorList>
            <consortium name="EnsemblPlants"/>
        </authorList>
    </citation>
    <scope>IDENTIFICATION</scope>
</reference>
<dbReference type="AlphaFoldDB" id="A0A453C2W8"/>
<reference evidence="2" key="5">
    <citation type="journal article" date="2021" name="G3 (Bethesda)">
        <title>Aegilops tauschii genome assembly Aet v5.0 features greater sequence contiguity and improved annotation.</title>
        <authorList>
            <person name="Wang L."/>
            <person name="Zhu T."/>
            <person name="Rodriguez J.C."/>
            <person name="Deal K.R."/>
            <person name="Dubcovsky J."/>
            <person name="McGuire P.E."/>
            <person name="Lux T."/>
            <person name="Spannagl M."/>
            <person name="Mayer K.F.X."/>
            <person name="Baldrich P."/>
            <person name="Meyers B.C."/>
            <person name="Huo N."/>
            <person name="Gu Y.Q."/>
            <person name="Zhou H."/>
            <person name="Devos K.M."/>
            <person name="Bennetzen J.L."/>
            <person name="Unver T."/>
            <person name="Budak H."/>
            <person name="Gulick P.J."/>
            <person name="Galiba G."/>
            <person name="Kalapos B."/>
            <person name="Nelson D.R."/>
            <person name="Li P."/>
            <person name="You F.M."/>
            <person name="Luo M.C."/>
            <person name="Dvorak J."/>
        </authorList>
    </citation>
    <scope>NUCLEOTIDE SEQUENCE [LARGE SCALE GENOMIC DNA]</scope>
    <source>
        <strain evidence="2">cv. AL8/78</strain>
    </source>
</reference>
<sequence length="37" mass="3958">MTGDHGQVAGGAGHTAPEYKPKECLEMFARWLSGDPL</sequence>
<keyword evidence="3" id="KW-1185">Reference proteome</keyword>
<dbReference type="EnsemblPlants" id="AET2Gv20716100.6">
    <property type="protein sequence ID" value="AET2Gv20716100.6"/>
    <property type="gene ID" value="AET2Gv20716100"/>
</dbReference>
<reference evidence="3" key="1">
    <citation type="journal article" date="2014" name="Science">
        <title>Ancient hybridizations among the ancestral genomes of bread wheat.</title>
        <authorList>
            <consortium name="International Wheat Genome Sequencing Consortium,"/>
            <person name="Marcussen T."/>
            <person name="Sandve S.R."/>
            <person name="Heier L."/>
            <person name="Spannagl M."/>
            <person name="Pfeifer M."/>
            <person name="Jakobsen K.S."/>
            <person name="Wulff B.B."/>
            <person name="Steuernagel B."/>
            <person name="Mayer K.F."/>
            <person name="Olsen O.A."/>
        </authorList>
    </citation>
    <scope>NUCLEOTIDE SEQUENCE [LARGE SCALE GENOMIC DNA]</scope>
    <source>
        <strain evidence="3">cv. AL8/78</strain>
    </source>
</reference>
<organism evidence="2 3">
    <name type="scientific">Aegilops tauschii subsp. strangulata</name>
    <name type="common">Goatgrass</name>
    <dbReference type="NCBI Taxonomy" id="200361"/>
    <lineage>
        <taxon>Eukaryota</taxon>
        <taxon>Viridiplantae</taxon>
        <taxon>Streptophyta</taxon>
        <taxon>Embryophyta</taxon>
        <taxon>Tracheophyta</taxon>
        <taxon>Spermatophyta</taxon>
        <taxon>Magnoliopsida</taxon>
        <taxon>Liliopsida</taxon>
        <taxon>Poales</taxon>
        <taxon>Poaceae</taxon>
        <taxon>BOP clade</taxon>
        <taxon>Pooideae</taxon>
        <taxon>Triticodae</taxon>
        <taxon>Triticeae</taxon>
        <taxon>Triticinae</taxon>
        <taxon>Aegilops</taxon>
    </lineage>
</organism>
<protein>
    <submittedName>
        <fullName evidence="2">Uncharacterized protein</fullName>
    </submittedName>
</protein>
<evidence type="ECO:0000313" key="2">
    <source>
        <dbReference type="EnsemblPlants" id="AET2Gv20716100.6"/>
    </source>
</evidence>
<dbReference type="Gramene" id="AET2Gv20716100.6">
    <property type="protein sequence ID" value="AET2Gv20716100.6"/>
    <property type="gene ID" value="AET2Gv20716100"/>
</dbReference>
<evidence type="ECO:0000313" key="3">
    <source>
        <dbReference type="Proteomes" id="UP000015105"/>
    </source>
</evidence>
<evidence type="ECO:0000256" key="1">
    <source>
        <dbReference type="ARBA" id="ARBA00009431"/>
    </source>
</evidence>
<comment type="similarity">
    <text evidence="1">Belongs to the peptidase S10 family.</text>
</comment>
<dbReference type="SUPFAM" id="SSF53474">
    <property type="entry name" value="alpha/beta-Hydrolases"/>
    <property type="match status" value="1"/>
</dbReference>
<reference evidence="3" key="2">
    <citation type="journal article" date="2017" name="Nat. Plants">
        <title>The Aegilops tauschii genome reveals multiple impacts of transposons.</title>
        <authorList>
            <person name="Zhao G."/>
            <person name="Zou C."/>
            <person name="Li K."/>
            <person name="Wang K."/>
            <person name="Li T."/>
            <person name="Gao L."/>
            <person name="Zhang X."/>
            <person name="Wang H."/>
            <person name="Yang Z."/>
            <person name="Liu X."/>
            <person name="Jiang W."/>
            <person name="Mao L."/>
            <person name="Kong X."/>
            <person name="Jiao Y."/>
            <person name="Jia J."/>
        </authorList>
    </citation>
    <scope>NUCLEOTIDE SEQUENCE [LARGE SCALE GENOMIC DNA]</scope>
    <source>
        <strain evidence="3">cv. AL8/78</strain>
    </source>
</reference>
<dbReference type="Pfam" id="PF00450">
    <property type="entry name" value="Peptidase_S10"/>
    <property type="match status" value="1"/>
</dbReference>
<dbReference type="InterPro" id="IPR001563">
    <property type="entry name" value="Peptidase_S10"/>
</dbReference>
<dbReference type="InterPro" id="IPR029058">
    <property type="entry name" value="AB_hydrolase_fold"/>
</dbReference>
<dbReference type="GO" id="GO:0006508">
    <property type="term" value="P:proteolysis"/>
    <property type="evidence" value="ECO:0007669"/>
    <property type="project" value="InterPro"/>
</dbReference>
<dbReference type="Gene3D" id="3.40.50.12670">
    <property type="match status" value="1"/>
</dbReference>